<sequence length="91" mass="10536">MLWTSIALLVDVVWLTTLLWEGAGDGLVRLNKHLPFHLAFLTHLYHPLRRKDNPFQSCVDAYNQSFLTKIGLFVPSLNSYKQKPSPNKEWV</sequence>
<evidence type="ECO:0000313" key="1">
    <source>
        <dbReference type="EMBL" id="TCN68986.1"/>
    </source>
</evidence>
<comment type="caution">
    <text evidence="1">The sequence shown here is derived from an EMBL/GenBank/DDBJ whole genome shotgun (WGS) entry which is preliminary data.</text>
</comment>
<proteinExistence type="predicted"/>
<evidence type="ECO:0000313" key="2">
    <source>
        <dbReference type="Proteomes" id="UP000294830"/>
    </source>
</evidence>
<dbReference type="Proteomes" id="UP000294830">
    <property type="component" value="Unassembled WGS sequence"/>
</dbReference>
<dbReference type="EMBL" id="SLWB01000005">
    <property type="protein sequence ID" value="TCN68986.1"/>
    <property type="molecule type" value="Genomic_DNA"/>
</dbReference>
<keyword evidence="2" id="KW-1185">Reference proteome</keyword>
<name>A0A4R2ENF8_9BACT</name>
<reference evidence="1 2" key="1">
    <citation type="submission" date="2019-03" db="EMBL/GenBank/DDBJ databases">
        <title>Genomic Encyclopedia of Archaeal and Bacterial Type Strains, Phase II (KMG-II): from individual species to whole genera.</title>
        <authorList>
            <person name="Goeker M."/>
        </authorList>
    </citation>
    <scope>NUCLEOTIDE SEQUENCE [LARGE SCALE GENOMIC DNA]</scope>
    <source>
        <strain evidence="1 2">RL-C</strain>
    </source>
</reference>
<protein>
    <submittedName>
        <fullName evidence="1">Uncharacterized protein</fullName>
    </submittedName>
</protein>
<organism evidence="1 2">
    <name type="scientific">Acetobacteroides hydrogenigenes</name>
    <dbReference type="NCBI Taxonomy" id="979970"/>
    <lineage>
        <taxon>Bacteria</taxon>
        <taxon>Pseudomonadati</taxon>
        <taxon>Bacteroidota</taxon>
        <taxon>Bacteroidia</taxon>
        <taxon>Bacteroidales</taxon>
        <taxon>Rikenellaceae</taxon>
        <taxon>Acetobacteroides</taxon>
    </lineage>
</organism>
<gene>
    <name evidence="1" type="ORF">CLV25_105188</name>
</gene>
<accession>A0A4R2ENF8</accession>
<dbReference type="AlphaFoldDB" id="A0A4R2ENF8"/>